<name>A0A562J5Y9_9BACI</name>
<accession>A0A562J5Y9</accession>
<sequence>MVRPNRIWSPVHFHHVVSRGNRRADLFEEDLDFNSFLSILD</sequence>
<gene>
    <name evidence="1" type="ORF">IQ19_05302</name>
</gene>
<comment type="caution">
    <text evidence="1">The sequence shown here is derived from an EMBL/GenBank/DDBJ whole genome shotgun (WGS) entry which is preliminary data.</text>
</comment>
<evidence type="ECO:0000313" key="1">
    <source>
        <dbReference type="EMBL" id="TWH78315.1"/>
    </source>
</evidence>
<evidence type="ECO:0000313" key="2">
    <source>
        <dbReference type="Proteomes" id="UP000318667"/>
    </source>
</evidence>
<protein>
    <recommendedName>
        <fullName evidence="3">Transposase</fullName>
    </recommendedName>
</protein>
<organism evidence="1 2">
    <name type="scientific">Cytobacillus oceanisediminis</name>
    <dbReference type="NCBI Taxonomy" id="665099"/>
    <lineage>
        <taxon>Bacteria</taxon>
        <taxon>Bacillati</taxon>
        <taxon>Bacillota</taxon>
        <taxon>Bacilli</taxon>
        <taxon>Bacillales</taxon>
        <taxon>Bacillaceae</taxon>
        <taxon>Cytobacillus</taxon>
    </lineage>
</organism>
<dbReference type="Proteomes" id="UP000318667">
    <property type="component" value="Unassembled WGS sequence"/>
</dbReference>
<evidence type="ECO:0008006" key="3">
    <source>
        <dbReference type="Google" id="ProtNLM"/>
    </source>
</evidence>
<keyword evidence="2" id="KW-1185">Reference proteome</keyword>
<reference evidence="1 2" key="1">
    <citation type="journal article" date="2015" name="Stand. Genomic Sci.">
        <title>Genomic Encyclopedia of Bacterial and Archaeal Type Strains, Phase III: the genomes of soil and plant-associated and newly described type strains.</title>
        <authorList>
            <person name="Whitman W.B."/>
            <person name="Woyke T."/>
            <person name="Klenk H.P."/>
            <person name="Zhou Y."/>
            <person name="Lilburn T.G."/>
            <person name="Beck B.J."/>
            <person name="De Vos P."/>
            <person name="Vandamme P."/>
            <person name="Eisen J.A."/>
            <person name="Garrity G."/>
            <person name="Hugenholtz P."/>
            <person name="Kyrpides N.C."/>
        </authorList>
    </citation>
    <scope>NUCLEOTIDE SEQUENCE [LARGE SCALE GENOMIC DNA]</scope>
    <source>
        <strain evidence="1 2">CGMCC 1.10115</strain>
    </source>
</reference>
<dbReference type="AlphaFoldDB" id="A0A562J5Y9"/>
<dbReference type="EMBL" id="VLKI01000030">
    <property type="protein sequence ID" value="TWH78315.1"/>
    <property type="molecule type" value="Genomic_DNA"/>
</dbReference>
<proteinExistence type="predicted"/>